<keyword evidence="2 4" id="KW-0238">DNA-binding</keyword>
<comment type="caution">
    <text evidence="6">The sequence shown here is derived from an EMBL/GenBank/DDBJ whole genome shotgun (WGS) entry which is preliminary data.</text>
</comment>
<dbReference type="OrthoDB" id="3210322at2"/>
<name>A0A2U1ZYX8_9MICO</name>
<feature type="DNA-binding region" description="H-T-H motif" evidence="4">
    <location>
        <begin position="33"/>
        <end position="52"/>
    </location>
</feature>
<dbReference type="Pfam" id="PF13305">
    <property type="entry name" value="TetR_C_33"/>
    <property type="match status" value="1"/>
</dbReference>
<keyword evidence="7" id="KW-1185">Reference proteome</keyword>
<sequence length="243" mass="25421">MSTPRELARIRTMAEITRLGWQHVESDGAAALSLRAVARDLGIVSSAIYRYVPSRDDLLTMLIAEGYRDLADAVEAALAAREATAGPAGARGRAQWLTVSHAVRDWARRRPAAWALLYGSPVPGYSAPPEETTPQGTRVVLRLGAILADAATRGEVDARIGPLAVDTPLAEPLAGSLRAIGGELGQDVPPAAVAQVILGWTSLLGAVSSEVFGQLGRDPFGDPDAFAALQLAAIADAVGLRES</sequence>
<dbReference type="InterPro" id="IPR036271">
    <property type="entry name" value="Tet_transcr_reg_TetR-rel_C_sf"/>
</dbReference>
<evidence type="ECO:0000256" key="1">
    <source>
        <dbReference type="ARBA" id="ARBA00023015"/>
    </source>
</evidence>
<dbReference type="AlphaFoldDB" id="A0A2U1ZYX8"/>
<dbReference type="EMBL" id="PYHR01000002">
    <property type="protein sequence ID" value="PWD52187.1"/>
    <property type="molecule type" value="Genomic_DNA"/>
</dbReference>
<proteinExistence type="predicted"/>
<evidence type="ECO:0000259" key="5">
    <source>
        <dbReference type="PROSITE" id="PS50977"/>
    </source>
</evidence>
<reference evidence="6 7" key="1">
    <citation type="submission" date="2018-03" db="EMBL/GenBank/DDBJ databases">
        <title>Genome assembly of novel Miniimonas species PCH200.</title>
        <authorList>
            <person name="Thakur V."/>
            <person name="Kumar V."/>
            <person name="Singh D."/>
        </authorList>
    </citation>
    <scope>NUCLEOTIDE SEQUENCE [LARGE SCALE GENOMIC DNA]</scope>
    <source>
        <strain evidence="6 7">PCH200</strain>
    </source>
</reference>
<accession>A0A2U1ZYX8</accession>
<dbReference type="Proteomes" id="UP000245166">
    <property type="component" value="Unassembled WGS sequence"/>
</dbReference>
<keyword evidence="3" id="KW-0804">Transcription</keyword>
<protein>
    <submittedName>
        <fullName evidence="6">TetR family transcriptional regulator</fullName>
    </submittedName>
</protein>
<gene>
    <name evidence="6" type="ORF">C8046_17615</name>
</gene>
<dbReference type="GO" id="GO:0003677">
    <property type="term" value="F:DNA binding"/>
    <property type="evidence" value="ECO:0007669"/>
    <property type="project" value="UniProtKB-UniRule"/>
</dbReference>
<dbReference type="Gene3D" id="1.10.357.10">
    <property type="entry name" value="Tetracycline Repressor, domain 2"/>
    <property type="match status" value="1"/>
</dbReference>
<dbReference type="InterPro" id="IPR009057">
    <property type="entry name" value="Homeodomain-like_sf"/>
</dbReference>
<dbReference type="PROSITE" id="PS50977">
    <property type="entry name" value="HTH_TETR_2"/>
    <property type="match status" value="1"/>
</dbReference>
<dbReference type="SUPFAM" id="SSF48498">
    <property type="entry name" value="Tetracyclin repressor-like, C-terminal domain"/>
    <property type="match status" value="1"/>
</dbReference>
<dbReference type="SUPFAM" id="SSF46689">
    <property type="entry name" value="Homeodomain-like"/>
    <property type="match status" value="1"/>
</dbReference>
<dbReference type="InterPro" id="IPR025996">
    <property type="entry name" value="MT1864/Rv1816-like_C"/>
</dbReference>
<feature type="domain" description="HTH tetR-type" evidence="5">
    <location>
        <begin position="10"/>
        <end position="70"/>
    </location>
</feature>
<evidence type="ECO:0000256" key="4">
    <source>
        <dbReference type="PROSITE-ProRule" id="PRU00335"/>
    </source>
</evidence>
<dbReference type="RefSeq" id="WP_109230568.1">
    <property type="nucleotide sequence ID" value="NZ_PYHR01000002.1"/>
</dbReference>
<evidence type="ECO:0000256" key="3">
    <source>
        <dbReference type="ARBA" id="ARBA00023163"/>
    </source>
</evidence>
<evidence type="ECO:0000313" key="7">
    <source>
        <dbReference type="Proteomes" id="UP000245166"/>
    </source>
</evidence>
<evidence type="ECO:0000256" key="2">
    <source>
        <dbReference type="ARBA" id="ARBA00023125"/>
    </source>
</evidence>
<keyword evidence="1" id="KW-0805">Transcription regulation</keyword>
<organism evidence="6 7">
    <name type="scientific">Serinibacter arcticus</name>
    <dbReference type="NCBI Taxonomy" id="1655435"/>
    <lineage>
        <taxon>Bacteria</taxon>
        <taxon>Bacillati</taxon>
        <taxon>Actinomycetota</taxon>
        <taxon>Actinomycetes</taxon>
        <taxon>Micrococcales</taxon>
        <taxon>Beutenbergiaceae</taxon>
        <taxon>Serinibacter</taxon>
    </lineage>
</organism>
<evidence type="ECO:0000313" key="6">
    <source>
        <dbReference type="EMBL" id="PWD52187.1"/>
    </source>
</evidence>
<dbReference type="InterPro" id="IPR001647">
    <property type="entry name" value="HTH_TetR"/>
</dbReference>